<accession>A0AAD9G4B6</accession>
<reference evidence="1" key="1">
    <citation type="submission" date="2023-08" db="EMBL/GenBank/DDBJ databases">
        <title>Reference Genome Resource for the Citrus Pathogen Phytophthora citrophthora.</title>
        <authorList>
            <person name="Moller H."/>
            <person name="Coetzee B."/>
            <person name="Rose L.J."/>
            <person name="Van Niekerk J.M."/>
        </authorList>
    </citation>
    <scope>NUCLEOTIDE SEQUENCE</scope>
    <source>
        <strain evidence="1">STE-U-9442</strain>
    </source>
</reference>
<organism evidence="1 2">
    <name type="scientific">Phytophthora citrophthora</name>
    <dbReference type="NCBI Taxonomy" id="4793"/>
    <lineage>
        <taxon>Eukaryota</taxon>
        <taxon>Sar</taxon>
        <taxon>Stramenopiles</taxon>
        <taxon>Oomycota</taxon>
        <taxon>Peronosporomycetes</taxon>
        <taxon>Peronosporales</taxon>
        <taxon>Peronosporaceae</taxon>
        <taxon>Phytophthora</taxon>
    </lineage>
</organism>
<evidence type="ECO:0000313" key="2">
    <source>
        <dbReference type="Proteomes" id="UP001259832"/>
    </source>
</evidence>
<comment type="caution">
    <text evidence="1">The sequence shown here is derived from an EMBL/GenBank/DDBJ whole genome shotgun (WGS) entry which is preliminary data.</text>
</comment>
<protein>
    <submittedName>
        <fullName evidence="1">Uncharacterized protein</fullName>
    </submittedName>
</protein>
<proteinExistence type="predicted"/>
<sequence>MEKLCQRGVAADPSRIRHIGPFEHLYIVNEDVFELVLSFLSNQTLTKLHSITGDFYPNCEPDLAPFCCACDNDNPKVFNGVCRHCQSKMDGYTLFVEKEVATTVYGLKIRDLAVVPAYPYNGHQDAILYHRVDLENYLITKFGSKLGWLRDIARRNEVERTIEGMQQQDQEERKVFVESLAPGFAVYAVLINMQETNKSLLWQSSQRFTALLTALKSRGLQLRPGSKLCEQFIVGGNGDIASIVDTMEEMRFLNGCTDYTRRCQRKIESTQDEVKMELCISYLDNPKGFKLPRKWENCRSRFEEVQRTGGVPQRELRYIYSD</sequence>
<dbReference type="EMBL" id="JASMQC010000035">
    <property type="protein sequence ID" value="KAK1931198.1"/>
    <property type="molecule type" value="Genomic_DNA"/>
</dbReference>
<dbReference type="Proteomes" id="UP001259832">
    <property type="component" value="Unassembled WGS sequence"/>
</dbReference>
<keyword evidence="2" id="KW-1185">Reference proteome</keyword>
<gene>
    <name evidence="1" type="ORF">P3T76_013387</name>
</gene>
<evidence type="ECO:0000313" key="1">
    <source>
        <dbReference type="EMBL" id="KAK1931198.1"/>
    </source>
</evidence>
<name>A0AAD9G4B6_9STRA</name>
<dbReference type="AlphaFoldDB" id="A0AAD9G4B6"/>